<dbReference type="Gene3D" id="3.40.50.1000">
    <property type="entry name" value="HAD superfamily/HAD-like"/>
    <property type="match status" value="1"/>
</dbReference>
<organism evidence="2 3">
    <name type="scientific">Psychrobacter urativorans</name>
    <dbReference type="NCBI Taxonomy" id="45610"/>
    <lineage>
        <taxon>Bacteria</taxon>
        <taxon>Pseudomonadati</taxon>
        <taxon>Pseudomonadota</taxon>
        <taxon>Gammaproteobacteria</taxon>
        <taxon>Moraxellales</taxon>
        <taxon>Moraxellaceae</taxon>
        <taxon>Psychrobacter</taxon>
    </lineage>
</organism>
<keyword evidence="3" id="KW-1185">Reference proteome</keyword>
<dbReference type="EMBL" id="CP012678">
    <property type="protein sequence ID" value="ALF59033.1"/>
    <property type="molecule type" value="Genomic_DNA"/>
</dbReference>
<dbReference type="RefSeq" id="WP_062533429.1">
    <property type="nucleotide sequence ID" value="NZ_CP012678.1"/>
</dbReference>
<dbReference type="InterPro" id="IPR036412">
    <property type="entry name" value="HAD-like_sf"/>
</dbReference>
<dbReference type="InterPro" id="IPR050582">
    <property type="entry name" value="HAD-like_SerB"/>
</dbReference>
<dbReference type="PANTHER" id="PTHR43344:SF14">
    <property type="entry name" value="HAD-IB FAMILY HYDROLASE"/>
    <property type="match status" value="1"/>
</dbReference>
<dbReference type="InterPro" id="IPR006385">
    <property type="entry name" value="HAD_hydro_SerB1"/>
</dbReference>
<dbReference type="GO" id="GO:0036424">
    <property type="term" value="F:L-phosphoserine phosphatase activity"/>
    <property type="evidence" value="ECO:0007669"/>
    <property type="project" value="TreeGrafter"/>
</dbReference>
<dbReference type="OrthoDB" id="9784466at2"/>
<dbReference type="Gene3D" id="1.20.1440.100">
    <property type="entry name" value="SG protein - dephosphorylation function"/>
    <property type="match status" value="1"/>
</dbReference>
<dbReference type="STRING" id="45610.AOC03_02355"/>
<keyword evidence="1" id="KW-1133">Transmembrane helix</keyword>
<protein>
    <recommendedName>
        <fullName evidence="4">Hydrolase</fullName>
    </recommendedName>
</protein>
<dbReference type="AlphaFoldDB" id="A0A0M3V8E5"/>
<reference evidence="2 3" key="1">
    <citation type="submission" date="2015-09" db="EMBL/GenBank/DDBJ databases">
        <title>Complete genome of Psychrobacter urativorans R10.10B.</title>
        <authorList>
            <person name="See-Too W.S."/>
            <person name="Chan K.G."/>
        </authorList>
    </citation>
    <scope>NUCLEOTIDE SEQUENCE [LARGE SCALE GENOMIC DNA]</scope>
    <source>
        <strain evidence="2 3">R10.10B</strain>
    </source>
</reference>
<dbReference type="Proteomes" id="UP000059847">
    <property type="component" value="Chromosome"/>
</dbReference>
<dbReference type="GO" id="GO:0000287">
    <property type="term" value="F:magnesium ion binding"/>
    <property type="evidence" value="ECO:0007669"/>
    <property type="project" value="TreeGrafter"/>
</dbReference>
<dbReference type="CDD" id="cd02612">
    <property type="entry name" value="HAD_PGPPase"/>
    <property type="match status" value="1"/>
</dbReference>
<accession>A0A0M3V8E5</accession>
<gene>
    <name evidence="2" type="ORF">AOC03_02355</name>
</gene>
<dbReference type="GO" id="GO:0006564">
    <property type="term" value="P:L-serine biosynthetic process"/>
    <property type="evidence" value="ECO:0007669"/>
    <property type="project" value="TreeGrafter"/>
</dbReference>
<evidence type="ECO:0000313" key="3">
    <source>
        <dbReference type="Proteomes" id="UP000059847"/>
    </source>
</evidence>
<dbReference type="KEGG" id="pur:AOC03_02355"/>
<evidence type="ECO:0000313" key="2">
    <source>
        <dbReference type="EMBL" id="ALF59033.1"/>
    </source>
</evidence>
<sequence>MNLALFDFDGTITHCDTFTPFIKKVVPSSRIYWGGLLLLPSIIGYRIGILSGSTLRQQIIYVGLKGFSNTQLKALGKTYAREFLTTVIRANALERIKWHLEAGDRVIVVSASLEVYLKPWCDALGVELICSQLQVNRGSLTGKYNNADCSGKEKARRVRALVNIDAYQKIYAYGDTKEDEALLNIADEQYFQWQRRV</sequence>
<evidence type="ECO:0000256" key="1">
    <source>
        <dbReference type="SAM" id="Phobius"/>
    </source>
</evidence>
<name>A0A0M3V8E5_9GAMM</name>
<dbReference type="GO" id="GO:0005737">
    <property type="term" value="C:cytoplasm"/>
    <property type="evidence" value="ECO:0007669"/>
    <property type="project" value="TreeGrafter"/>
</dbReference>
<keyword evidence="1" id="KW-0472">Membrane</keyword>
<dbReference type="NCBIfam" id="TIGR01490">
    <property type="entry name" value="HAD-SF-IB-hyp1"/>
    <property type="match status" value="1"/>
</dbReference>
<proteinExistence type="predicted"/>
<feature type="transmembrane region" description="Helical" evidence="1">
    <location>
        <begin position="31"/>
        <end position="49"/>
    </location>
</feature>
<dbReference type="SUPFAM" id="SSF56784">
    <property type="entry name" value="HAD-like"/>
    <property type="match status" value="1"/>
</dbReference>
<dbReference type="InterPro" id="IPR023214">
    <property type="entry name" value="HAD_sf"/>
</dbReference>
<dbReference type="NCBIfam" id="TIGR01488">
    <property type="entry name" value="HAD-SF-IB"/>
    <property type="match status" value="1"/>
</dbReference>
<dbReference type="Pfam" id="PF12710">
    <property type="entry name" value="HAD"/>
    <property type="match status" value="1"/>
</dbReference>
<dbReference type="PANTHER" id="PTHR43344">
    <property type="entry name" value="PHOSPHOSERINE PHOSPHATASE"/>
    <property type="match status" value="1"/>
</dbReference>
<keyword evidence="1" id="KW-0812">Transmembrane</keyword>
<evidence type="ECO:0008006" key="4">
    <source>
        <dbReference type="Google" id="ProtNLM"/>
    </source>
</evidence>